<dbReference type="OrthoDB" id="117560at2759"/>
<evidence type="ECO:0000259" key="1">
    <source>
        <dbReference type="Pfam" id="PF07727"/>
    </source>
</evidence>
<comment type="caution">
    <text evidence="2">The sequence shown here is derived from an EMBL/GenBank/DDBJ whole genome shotgun (WGS) entry which is preliminary data.</text>
</comment>
<evidence type="ECO:0000313" key="3">
    <source>
        <dbReference type="Proteomes" id="UP000198211"/>
    </source>
</evidence>
<accession>A0A225VDA8</accession>
<evidence type="ECO:0000313" key="2">
    <source>
        <dbReference type="EMBL" id="OWZ02767.1"/>
    </source>
</evidence>
<keyword evidence="3" id="KW-1185">Reference proteome</keyword>
<reference evidence="3" key="1">
    <citation type="submission" date="2017-03" db="EMBL/GenBank/DDBJ databases">
        <title>Phytopthora megakarya and P. palmivora, two closely related causual agents of cacao black pod achieved similar genome size and gene model numbers by different mechanisms.</title>
        <authorList>
            <person name="Ali S."/>
            <person name="Shao J."/>
            <person name="Larry D.J."/>
            <person name="Kronmiller B."/>
            <person name="Shen D."/>
            <person name="Strem M.D."/>
            <person name="Melnick R.L."/>
            <person name="Guiltinan M.J."/>
            <person name="Tyler B.M."/>
            <person name="Meinhardt L.W."/>
            <person name="Bailey B.A."/>
        </authorList>
    </citation>
    <scope>NUCLEOTIDE SEQUENCE [LARGE SCALE GENOMIC DNA]</scope>
    <source>
        <strain evidence="3">zdho120</strain>
    </source>
</reference>
<name>A0A225VDA8_9STRA</name>
<sequence>MQKIGIDYLQTYSPVARIESVRLLLLISMFLGLECKHVDFVTAFLNGKLNNVVIYMEQPEGYEDGTDRVCRLRKSLYGLKQASKVWNGTLHKILVKIGFVQCAHHAGVY</sequence>
<dbReference type="STRING" id="4795.A0A225VDA8"/>
<protein>
    <submittedName>
        <fullName evidence="2">Gag-pol Polyprotein</fullName>
    </submittedName>
</protein>
<dbReference type="InterPro" id="IPR013103">
    <property type="entry name" value="RVT_2"/>
</dbReference>
<proteinExistence type="predicted"/>
<organism evidence="2 3">
    <name type="scientific">Phytophthora megakarya</name>
    <dbReference type="NCBI Taxonomy" id="4795"/>
    <lineage>
        <taxon>Eukaryota</taxon>
        <taxon>Sar</taxon>
        <taxon>Stramenopiles</taxon>
        <taxon>Oomycota</taxon>
        <taxon>Peronosporomycetes</taxon>
        <taxon>Peronosporales</taxon>
        <taxon>Peronosporaceae</taxon>
        <taxon>Phytophthora</taxon>
    </lineage>
</organism>
<dbReference type="AlphaFoldDB" id="A0A225VDA8"/>
<dbReference type="Proteomes" id="UP000198211">
    <property type="component" value="Unassembled WGS sequence"/>
</dbReference>
<feature type="domain" description="Reverse transcriptase Ty1/copia-type" evidence="1">
    <location>
        <begin position="2"/>
        <end position="109"/>
    </location>
</feature>
<dbReference type="Pfam" id="PF07727">
    <property type="entry name" value="RVT_2"/>
    <property type="match status" value="1"/>
</dbReference>
<dbReference type="EMBL" id="NBNE01005951">
    <property type="protein sequence ID" value="OWZ02767.1"/>
    <property type="molecule type" value="Genomic_DNA"/>
</dbReference>
<gene>
    <name evidence="2" type="ORF">PHMEG_00025614</name>
</gene>